<protein>
    <submittedName>
        <fullName evidence="7">Serpin B8</fullName>
    </submittedName>
</protein>
<keyword evidence="8" id="KW-1185">Reference proteome</keyword>
<name>A0A1D2N4T0_ORCCI</name>
<dbReference type="SMART" id="SM00093">
    <property type="entry name" value="SERPIN"/>
    <property type="match status" value="1"/>
</dbReference>
<dbReference type="CDD" id="cd19601">
    <property type="entry name" value="serpin42Da-like"/>
    <property type="match status" value="1"/>
</dbReference>
<evidence type="ECO:0000256" key="3">
    <source>
        <dbReference type="ARBA" id="ARBA00022900"/>
    </source>
</evidence>
<dbReference type="InterPro" id="IPR036186">
    <property type="entry name" value="Serpin_sf"/>
</dbReference>
<dbReference type="Gene3D" id="3.30.497.10">
    <property type="entry name" value="Antithrombin, subunit I, domain 2"/>
    <property type="match status" value="1"/>
</dbReference>
<keyword evidence="5" id="KW-0812">Transmembrane</keyword>
<gene>
    <name evidence="7" type="ORF">Ocin01_06616</name>
</gene>
<keyword evidence="5" id="KW-0472">Membrane</keyword>
<evidence type="ECO:0000259" key="6">
    <source>
        <dbReference type="SMART" id="SM00093"/>
    </source>
</evidence>
<dbReference type="GO" id="GO:0005615">
    <property type="term" value="C:extracellular space"/>
    <property type="evidence" value="ECO:0007669"/>
    <property type="project" value="InterPro"/>
</dbReference>
<dbReference type="InterPro" id="IPR042185">
    <property type="entry name" value="Serpin_sf_2"/>
</dbReference>
<dbReference type="InterPro" id="IPR042178">
    <property type="entry name" value="Serpin_sf_1"/>
</dbReference>
<dbReference type="PANTHER" id="PTHR11461">
    <property type="entry name" value="SERINE PROTEASE INHIBITOR, SERPIN"/>
    <property type="match status" value="1"/>
</dbReference>
<keyword evidence="5" id="KW-1133">Transmembrane helix</keyword>
<dbReference type="GO" id="GO:0004867">
    <property type="term" value="F:serine-type endopeptidase inhibitor activity"/>
    <property type="evidence" value="ECO:0007669"/>
    <property type="project" value="UniProtKB-KW"/>
</dbReference>
<feature type="domain" description="Serpin" evidence="6">
    <location>
        <begin position="45"/>
        <end position="418"/>
    </location>
</feature>
<evidence type="ECO:0000256" key="5">
    <source>
        <dbReference type="SAM" id="Phobius"/>
    </source>
</evidence>
<dbReference type="PANTHER" id="PTHR11461:SF211">
    <property type="entry name" value="GH10112P-RELATED"/>
    <property type="match status" value="1"/>
</dbReference>
<dbReference type="EMBL" id="LJIJ01000236">
    <property type="protein sequence ID" value="ODN00065.1"/>
    <property type="molecule type" value="Genomic_DNA"/>
</dbReference>
<comment type="caution">
    <text evidence="7">The sequence shown here is derived from an EMBL/GenBank/DDBJ whole genome shotgun (WGS) entry which is preliminary data.</text>
</comment>
<sequence length="418" mass="47026">MQNGRHLWLNIFMLIVVCINGAYTRRDSRSLALQSIAESGNLFAESIFQEILGGQSLSERNVLISPLSISIGLSMLREGASGKTLEEITNGLRINKDLNDEDVRNGFTELISAFKDDRNNDEDVRLQLANRVYVGQVYPIKQSFLQTARSHFFADAEQVNFGDMEAAAFTVNRWVQQATRNRIKDVIVPSMLTNQTAMILVNAIHFKGQWKYPFDPDNTREERFKTLSGQELPVKMMQLDRPRKMKFAKLPELKSSAVALPYTSQRYSFVILLPDPEVNLIDVERGLKDGMLAAIPSRMRSTSVDVRMPKLLLESSIDLIASKSLENLGMESMSTEFAEFGRLSEEEGLRITNVIHKAFLEVNEAGSEAAAASAFIAQARSLDIEPENAVKFIVDRPFIAYIFDSITRSILFVARKVS</sequence>
<dbReference type="InterPro" id="IPR000215">
    <property type="entry name" value="Serpin_fam"/>
</dbReference>
<evidence type="ECO:0000256" key="1">
    <source>
        <dbReference type="ARBA" id="ARBA00009500"/>
    </source>
</evidence>
<organism evidence="7 8">
    <name type="scientific">Orchesella cincta</name>
    <name type="common">Springtail</name>
    <name type="synonym">Podura cincta</name>
    <dbReference type="NCBI Taxonomy" id="48709"/>
    <lineage>
        <taxon>Eukaryota</taxon>
        <taxon>Metazoa</taxon>
        <taxon>Ecdysozoa</taxon>
        <taxon>Arthropoda</taxon>
        <taxon>Hexapoda</taxon>
        <taxon>Collembola</taxon>
        <taxon>Entomobryomorpha</taxon>
        <taxon>Entomobryoidea</taxon>
        <taxon>Orchesellidae</taxon>
        <taxon>Orchesellinae</taxon>
        <taxon>Orchesella</taxon>
    </lineage>
</organism>
<dbReference type="InterPro" id="IPR023796">
    <property type="entry name" value="Serpin_dom"/>
</dbReference>
<dbReference type="AlphaFoldDB" id="A0A1D2N4T0"/>
<evidence type="ECO:0000313" key="7">
    <source>
        <dbReference type="EMBL" id="ODN00065.1"/>
    </source>
</evidence>
<evidence type="ECO:0000256" key="4">
    <source>
        <dbReference type="RuleBase" id="RU000411"/>
    </source>
</evidence>
<comment type="similarity">
    <text evidence="1 4">Belongs to the serpin family.</text>
</comment>
<dbReference type="STRING" id="48709.A0A1D2N4T0"/>
<dbReference type="Proteomes" id="UP000094527">
    <property type="component" value="Unassembled WGS sequence"/>
</dbReference>
<keyword evidence="3" id="KW-0722">Serine protease inhibitor</keyword>
<dbReference type="Pfam" id="PF00079">
    <property type="entry name" value="Serpin"/>
    <property type="match status" value="1"/>
</dbReference>
<accession>A0A1D2N4T0</accession>
<feature type="transmembrane region" description="Helical" evidence="5">
    <location>
        <begin position="6"/>
        <end position="23"/>
    </location>
</feature>
<reference evidence="7 8" key="1">
    <citation type="journal article" date="2016" name="Genome Biol. Evol.">
        <title>Gene Family Evolution Reflects Adaptation to Soil Environmental Stressors in the Genome of the Collembolan Orchesella cincta.</title>
        <authorList>
            <person name="Faddeeva-Vakhrusheva A."/>
            <person name="Derks M.F."/>
            <person name="Anvar S.Y."/>
            <person name="Agamennone V."/>
            <person name="Suring W."/>
            <person name="Smit S."/>
            <person name="van Straalen N.M."/>
            <person name="Roelofs D."/>
        </authorList>
    </citation>
    <scope>NUCLEOTIDE SEQUENCE [LARGE SCALE GENOMIC DNA]</scope>
    <source>
        <tissue evidence="7">Mixed pool</tissue>
    </source>
</reference>
<keyword evidence="2" id="KW-0646">Protease inhibitor</keyword>
<evidence type="ECO:0000313" key="8">
    <source>
        <dbReference type="Proteomes" id="UP000094527"/>
    </source>
</evidence>
<dbReference type="OMA" id="CINGAYT"/>
<proteinExistence type="inferred from homology"/>
<dbReference type="SUPFAM" id="SSF56574">
    <property type="entry name" value="Serpins"/>
    <property type="match status" value="1"/>
</dbReference>
<evidence type="ECO:0000256" key="2">
    <source>
        <dbReference type="ARBA" id="ARBA00022690"/>
    </source>
</evidence>
<dbReference type="Gene3D" id="2.30.39.10">
    <property type="entry name" value="Alpha-1-antitrypsin, domain 1"/>
    <property type="match status" value="1"/>
</dbReference>
<dbReference type="OrthoDB" id="671595at2759"/>